<reference evidence="3 4" key="1">
    <citation type="submission" date="2014-06" db="EMBL/GenBank/DDBJ databases">
        <authorList>
            <person name="Swart Estienne"/>
        </authorList>
    </citation>
    <scope>NUCLEOTIDE SEQUENCE [LARGE SCALE GENOMIC DNA]</scope>
    <source>
        <strain evidence="3 4">130c</strain>
    </source>
</reference>
<protein>
    <recommendedName>
        <fullName evidence="5">Serine aminopeptidase S33 domain-containing protein</fullName>
    </recommendedName>
</protein>
<gene>
    <name evidence="3" type="primary">Contig19358.g20525</name>
    <name evidence="3" type="ORF">STYLEM_11597</name>
</gene>
<sequence length="959" mass="110369">MWPSSHFGLPLISYSSHIRCSSLDFQSFGPQPMENFYSQTLIASGNVKQKSQISKQKGVEVSSFANVKSESKGENEKKDRRKMIIDINTKMFTVVELINLYGEVNQQLIEQGQMRLGRKFIEATENLIEIKKHLLQLQITFNGKQIDLDRFRNVWNYYSKELLDDDQQEKALQQKLPTISDNETNMMILESIADIVSVFSMNMSATERKRCSCMCRVQSLFGFMEQNMMLLSKNFDGKHFMINGYKGAKIDCMFFPCTSETHQSISIDNPGGEYINKPTFIICNPNALIYQQMVNSPNSYWLTFFLKRGINVMCWNYRKYGLSKSTICTGINPYNSKLDAEKVMDFLLNKMKVRGQIGVYGRSIGGIASTHLANKFPEQVKSLIVDRTFNELDVLSQRRVSGGCTSAVFKMISYSWQALNDYNFANAPCYKILTCDPQDDVVDNYCSLATGVAQKLCQNNYKDNKWKLFFQCLCAIYDMEDHLYNKLNDQEKSSLRFRIVSQMDETVSSVRQSTRNMSINDIEEENHTNDDNLQESLLKHNDDDLERQNFDRTGDKVESIMSPNENLQEKISITYIQKRLYTTKSFHDIHYNMHLIVLMLSDFTAGTVSLRDCLNNTKERSIEEFQIFLQVLEVYGVGYEDDIIQEKIIDRSQITHSQQAVFQLQEILQCYQRCSSALIKKDSKSYGGNKILKQHLINFLQFQIDCINDLVAIQNKIQYYQKYQTDYDILKQGHLVYMKCGHRGKPSRLEEKRISRLLRKSGFIPMLEEVYKEDKQKVTVRIQKSPSQLTQLQYINHSQDSQERKINSLKEKRSNLEDLNLKIDDLNRNNTQNDITGINEDENAMSFDKSQKDISIGGVGANGYKVGMNMNLIGISPGNGLANHHMNFINRIQREGSGEHGFSEKSRDGQTSSYQLSDEDRGSGNINNQTKDQNYRDMLAISSSDEGTNGIINNLAKFD</sequence>
<dbReference type="SUPFAM" id="SSF53474">
    <property type="entry name" value="alpha/beta-Hydrolases"/>
    <property type="match status" value="1"/>
</dbReference>
<dbReference type="GO" id="GO:0016020">
    <property type="term" value="C:membrane"/>
    <property type="evidence" value="ECO:0007669"/>
    <property type="project" value="TreeGrafter"/>
</dbReference>
<dbReference type="EMBL" id="CCKQ01011032">
    <property type="protein sequence ID" value="CDW82564.1"/>
    <property type="molecule type" value="Genomic_DNA"/>
</dbReference>
<dbReference type="AlphaFoldDB" id="A0A078AK57"/>
<feature type="compositionally biased region" description="Basic and acidic residues" evidence="2">
    <location>
        <begin position="896"/>
        <end position="908"/>
    </location>
</feature>
<name>A0A078AK57_STYLE</name>
<evidence type="ECO:0000256" key="2">
    <source>
        <dbReference type="SAM" id="MobiDB-lite"/>
    </source>
</evidence>
<proteinExistence type="predicted"/>
<organism evidence="3 4">
    <name type="scientific">Stylonychia lemnae</name>
    <name type="common">Ciliate</name>
    <dbReference type="NCBI Taxonomy" id="5949"/>
    <lineage>
        <taxon>Eukaryota</taxon>
        <taxon>Sar</taxon>
        <taxon>Alveolata</taxon>
        <taxon>Ciliophora</taxon>
        <taxon>Intramacronucleata</taxon>
        <taxon>Spirotrichea</taxon>
        <taxon>Stichotrichia</taxon>
        <taxon>Sporadotrichida</taxon>
        <taxon>Oxytrichidae</taxon>
        <taxon>Stylonychinae</taxon>
        <taxon>Stylonychia</taxon>
    </lineage>
</organism>
<keyword evidence="1" id="KW-0175">Coiled coil</keyword>
<feature type="region of interest" description="Disordered" evidence="2">
    <location>
        <begin position="896"/>
        <end position="934"/>
    </location>
</feature>
<evidence type="ECO:0000313" key="3">
    <source>
        <dbReference type="EMBL" id="CDW82564.1"/>
    </source>
</evidence>
<dbReference type="Gene3D" id="3.40.50.1820">
    <property type="entry name" value="alpha/beta hydrolase"/>
    <property type="match status" value="1"/>
</dbReference>
<evidence type="ECO:0008006" key="5">
    <source>
        <dbReference type="Google" id="ProtNLM"/>
    </source>
</evidence>
<evidence type="ECO:0000313" key="4">
    <source>
        <dbReference type="Proteomes" id="UP000039865"/>
    </source>
</evidence>
<feature type="coiled-coil region" evidence="1">
    <location>
        <begin position="799"/>
        <end position="829"/>
    </location>
</feature>
<keyword evidence="4" id="KW-1185">Reference proteome</keyword>
<evidence type="ECO:0000256" key="1">
    <source>
        <dbReference type="SAM" id="Coils"/>
    </source>
</evidence>
<feature type="region of interest" description="Disordered" evidence="2">
    <location>
        <begin position="511"/>
        <end position="530"/>
    </location>
</feature>
<dbReference type="GO" id="GO:0008474">
    <property type="term" value="F:palmitoyl-(protein) hydrolase activity"/>
    <property type="evidence" value="ECO:0007669"/>
    <property type="project" value="TreeGrafter"/>
</dbReference>
<dbReference type="InterPro" id="IPR029058">
    <property type="entry name" value="AB_hydrolase_fold"/>
</dbReference>
<dbReference type="PANTHER" id="PTHR12277">
    <property type="entry name" value="ALPHA/BETA HYDROLASE DOMAIN-CONTAINING PROTEIN"/>
    <property type="match status" value="1"/>
</dbReference>
<accession>A0A078AK57</accession>
<dbReference type="InParanoid" id="A0A078AK57"/>
<dbReference type="Proteomes" id="UP000039865">
    <property type="component" value="Unassembled WGS sequence"/>
</dbReference>
<dbReference type="PANTHER" id="PTHR12277:SF81">
    <property type="entry name" value="PROTEIN ABHD13"/>
    <property type="match status" value="1"/>
</dbReference>
<dbReference type="OrthoDB" id="6412627at2759"/>